<evidence type="ECO:0000313" key="6">
    <source>
        <dbReference type="EMBL" id="PMC80899.1"/>
    </source>
</evidence>
<sequence length="207" mass="24074">MRKACKIVDVNLFDIRFKTLGEIAKDKLEYGSGASAVEYNDKVRYIRITDIDNFGNLKSEKVSPSKIEEKYYLDYGDILFARSGATVGKNFIYNDNQKAIFAGYLIRLKVNEKVANPKYVYNCLNTTSYKNFIFRKKGMSSKPNINAKQYSEFKIPVPPVPVQEQVVKILDKFDTLINDINVGLPKEIELRQKQYEYYREKLLDFKK</sequence>
<dbReference type="AlphaFoldDB" id="A0A2N6UH07"/>
<dbReference type="GO" id="GO:0003677">
    <property type="term" value="F:DNA binding"/>
    <property type="evidence" value="ECO:0007669"/>
    <property type="project" value="UniProtKB-KW"/>
</dbReference>
<evidence type="ECO:0000313" key="7">
    <source>
        <dbReference type="Proteomes" id="UP000235658"/>
    </source>
</evidence>
<dbReference type="GeneID" id="84579117"/>
<dbReference type="CDD" id="cd17521">
    <property type="entry name" value="RMtype1_S_Sau13435ORF2165P_TRD2-CR2_like"/>
    <property type="match status" value="1"/>
</dbReference>
<evidence type="ECO:0000256" key="3">
    <source>
        <dbReference type="ARBA" id="ARBA00023125"/>
    </source>
</evidence>
<organism evidence="6 7">
    <name type="scientific">Anaerococcus hydrogenalis</name>
    <dbReference type="NCBI Taxonomy" id="33029"/>
    <lineage>
        <taxon>Bacteria</taxon>
        <taxon>Bacillati</taxon>
        <taxon>Bacillota</taxon>
        <taxon>Tissierellia</taxon>
        <taxon>Tissierellales</taxon>
        <taxon>Peptoniphilaceae</taxon>
        <taxon>Anaerococcus</taxon>
    </lineage>
</organism>
<dbReference type="Gene3D" id="3.90.220.20">
    <property type="entry name" value="DNA methylase specificity domains"/>
    <property type="match status" value="1"/>
</dbReference>
<evidence type="ECO:0000256" key="2">
    <source>
        <dbReference type="ARBA" id="ARBA00022747"/>
    </source>
</evidence>
<dbReference type="PANTHER" id="PTHR43140">
    <property type="entry name" value="TYPE-1 RESTRICTION ENZYME ECOKI SPECIFICITY PROTEIN"/>
    <property type="match status" value="1"/>
</dbReference>
<reference evidence="6 7" key="1">
    <citation type="submission" date="2017-09" db="EMBL/GenBank/DDBJ databases">
        <title>Bacterial strain isolated from the female urinary microbiota.</title>
        <authorList>
            <person name="Thomas-White K."/>
            <person name="Kumar N."/>
            <person name="Forster S."/>
            <person name="Putonti C."/>
            <person name="Lawley T."/>
            <person name="Wolfe A.J."/>
        </authorList>
    </citation>
    <scope>NUCLEOTIDE SEQUENCE [LARGE SCALE GENOMIC DNA]</scope>
    <source>
        <strain evidence="6 7">UMB0204</strain>
    </source>
</reference>
<dbReference type="Pfam" id="PF01420">
    <property type="entry name" value="Methylase_S"/>
    <property type="match status" value="1"/>
</dbReference>
<accession>A0A2N6UH07</accession>
<dbReference type="InterPro" id="IPR051212">
    <property type="entry name" value="Type-I_RE_S_subunit"/>
</dbReference>
<comment type="caution">
    <text evidence="6">The sequence shown here is derived from an EMBL/GenBank/DDBJ whole genome shotgun (WGS) entry which is preliminary data.</text>
</comment>
<evidence type="ECO:0000256" key="1">
    <source>
        <dbReference type="ARBA" id="ARBA00010923"/>
    </source>
</evidence>
<gene>
    <name evidence="6" type="ORF">CJ192_07955</name>
</gene>
<comment type="similarity">
    <text evidence="1">Belongs to the type-I restriction system S methylase family.</text>
</comment>
<dbReference type="RefSeq" id="WP_102198404.1">
    <property type="nucleotide sequence ID" value="NZ_PNHP01000006.1"/>
</dbReference>
<comment type="subunit">
    <text evidence="4">The methyltransferase is composed of M and S polypeptides.</text>
</comment>
<dbReference type="Proteomes" id="UP000235658">
    <property type="component" value="Unassembled WGS sequence"/>
</dbReference>
<dbReference type="PANTHER" id="PTHR43140:SF1">
    <property type="entry name" value="TYPE I RESTRICTION ENZYME ECOKI SPECIFICITY SUBUNIT"/>
    <property type="match status" value="1"/>
</dbReference>
<dbReference type="GO" id="GO:0009307">
    <property type="term" value="P:DNA restriction-modification system"/>
    <property type="evidence" value="ECO:0007669"/>
    <property type="project" value="UniProtKB-KW"/>
</dbReference>
<dbReference type="InterPro" id="IPR000055">
    <property type="entry name" value="Restrct_endonuc_typeI_TRD"/>
</dbReference>
<dbReference type="InterPro" id="IPR044946">
    <property type="entry name" value="Restrct_endonuc_typeI_TRD_sf"/>
</dbReference>
<protein>
    <recommendedName>
        <fullName evidence="5">Type I restriction modification DNA specificity domain-containing protein</fullName>
    </recommendedName>
</protein>
<evidence type="ECO:0000256" key="4">
    <source>
        <dbReference type="ARBA" id="ARBA00038652"/>
    </source>
</evidence>
<keyword evidence="3" id="KW-0238">DNA-binding</keyword>
<evidence type="ECO:0000259" key="5">
    <source>
        <dbReference type="Pfam" id="PF01420"/>
    </source>
</evidence>
<dbReference type="EMBL" id="PNHP01000006">
    <property type="protein sequence ID" value="PMC80899.1"/>
    <property type="molecule type" value="Genomic_DNA"/>
</dbReference>
<dbReference type="SUPFAM" id="SSF116734">
    <property type="entry name" value="DNA methylase specificity domain"/>
    <property type="match status" value="1"/>
</dbReference>
<name>A0A2N6UH07_9FIRM</name>
<feature type="domain" description="Type I restriction modification DNA specificity" evidence="5">
    <location>
        <begin position="19"/>
        <end position="189"/>
    </location>
</feature>
<proteinExistence type="inferred from homology"/>
<keyword evidence="2" id="KW-0680">Restriction system</keyword>